<dbReference type="Proteomes" id="UP001060123">
    <property type="component" value="Plasmid pWSM1592_2"/>
</dbReference>
<keyword evidence="1" id="KW-0614">Plasmid</keyword>
<protein>
    <recommendedName>
        <fullName evidence="3">DUF3991 domain-containing protein</fullName>
    </recommendedName>
</protein>
<dbReference type="RefSeq" id="WP_027513628.1">
    <property type="nucleotide sequence ID" value="NZ_CP104145.1"/>
</dbReference>
<name>A0ABY5XXP5_RHISU</name>
<gene>
    <name evidence="1" type="ORF">N2599_34985</name>
</gene>
<evidence type="ECO:0000313" key="1">
    <source>
        <dbReference type="EMBL" id="UWU19398.1"/>
    </source>
</evidence>
<organism evidence="1 2">
    <name type="scientific">Rhizobium sullae</name>
    <name type="common">Rhizobium hedysari</name>
    <dbReference type="NCBI Taxonomy" id="50338"/>
    <lineage>
        <taxon>Bacteria</taxon>
        <taxon>Pseudomonadati</taxon>
        <taxon>Pseudomonadota</taxon>
        <taxon>Alphaproteobacteria</taxon>
        <taxon>Hyphomicrobiales</taxon>
        <taxon>Rhizobiaceae</taxon>
        <taxon>Rhizobium/Agrobacterium group</taxon>
        <taxon>Rhizobium</taxon>
    </lineage>
</organism>
<dbReference type="EMBL" id="CP104145">
    <property type="protein sequence ID" value="UWU19398.1"/>
    <property type="molecule type" value="Genomic_DNA"/>
</dbReference>
<reference evidence="1" key="1">
    <citation type="submission" date="2022-09" db="EMBL/GenBank/DDBJ databases">
        <title>Australian commercial rhizobial inoculants.</title>
        <authorList>
            <person name="Kohlmeier M.G."/>
            <person name="O'Hara G.W."/>
            <person name="Colombi E."/>
            <person name="Ramsay J.P."/>
            <person name="Terpolilli J."/>
        </authorList>
    </citation>
    <scope>NUCLEOTIDE SEQUENCE</scope>
    <source>
        <strain evidence="1">WSM1592</strain>
        <plasmid evidence="1">pWSM1592_2</plasmid>
    </source>
</reference>
<evidence type="ECO:0000313" key="2">
    <source>
        <dbReference type="Proteomes" id="UP001060123"/>
    </source>
</evidence>
<geneLocation type="plasmid" evidence="1 2">
    <name>pWSM1592_2</name>
</geneLocation>
<evidence type="ECO:0008006" key="3">
    <source>
        <dbReference type="Google" id="ProtNLM"/>
    </source>
</evidence>
<sequence length="72" mass="8247">MKRDEIERLRETVGCQAVLEAAGFALDVKESTKRAMKYRRGSEIIIVTHSGRGWFDPLGNEAPVHYWDADIR</sequence>
<proteinExistence type="predicted"/>
<accession>A0ABY5XXP5</accession>
<keyword evidence="2" id="KW-1185">Reference proteome</keyword>